<accession>A0A9L0T142</accession>
<dbReference type="GeneTree" id="ENSGT01150000286946"/>
<reference evidence="1 2" key="1">
    <citation type="journal article" date="2009" name="Science">
        <title>Genome sequence, comparative analysis, and population genetics of the domestic horse.</title>
        <authorList>
            <consortium name="Broad Institute Genome Sequencing Platform"/>
            <consortium name="Broad Institute Whole Genome Assembly Team"/>
            <person name="Wade C.M."/>
            <person name="Giulotto E."/>
            <person name="Sigurdsson S."/>
            <person name="Zoli M."/>
            <person name="Gnerre S."/>
            <person name="Imsland F."/>
            <person name="Lear T.L."/>
            <person name="Adelson D.L."/>
            <person name="Bailey E."/>
            <person name="Bellone R.R."/>
            <person name="Bloecker H."/>
            <person name="Distl O."/>
            <person name="Edgar R.C."/>
            <person name="Garber M."/>
            <person name="Leeb T."/>
            <person name="Mauceli E."/>
            <person name="MacLeod J.N."/>
            <person name="Penedo M.C.T."/>
            <person name="Raison J.M."/>
            <person name="Sharpe T."/>
            <person name="Vogel J."/>
            <person name="Andersson L."/>
            <person name="Antczak D.F."/>
            <person name="Biagi T."/>
            <person name="Binns M.M."/>
            <person name="Chowdhary B.P."/>
            <person name="Coleman S.J."/>
            <person name="Della Valle G."/>
            <person name="Fryc S."/>
            <person name="Guerin G."/>
            <person name="Hasegawa T."/>
            <person name="Hill E.W."/>
            <person name="Jurka J."/>
            <person name="Kiialainen A."/>
            <person name="Lindgren G."/>
            <person name="Liu J."/>
            <person name="Magnani E."/>
            <person name="Mickelson J.R."/>
            <person name="Murray J."/>
            <person name="Nergadze S.G."/>
            <person name="Onofrio R."/>
            <person name="Pedroni S."/>
            <person name="Piras M.F."/>
            <person name="Raudsepp T."/>
            <person name="Rocchi M."/>
            <person name="Roeed K.H."/>
            <person name="Ryder O.A."/>
            <person name="Searle S."/>
            <person name="Skow L."/>
            <person name="Swinburne J.E."/>
            <person name="Syvaenen A.C."/>
            <person name="Tozaki T."/>
            <person name="Valberg S.J."/>
            <person name="Vaudin M."/>
            <person name="White J.R."/>
            <person name="Zody M.C."/>
            <person name="Lander E.S."/>
            <person name="Lindblad-Toh K."/>
        </authorList>
    </citation>
    <scope>NUCLEOTIDE SEQUENCE [LARGE SCALE GENOMIC DNA]</scope>
    <source>
        <strain evidence="1 2">Thoroughbred</strain>
    </source>
</reference>
<dbReference type="Ensembl" id="ENSECAT00000132010.1">
    <property type="protein sequence ID" value="ENSECAP00000080909.1"/>
    <property type="gene ID" value="ENSECAG00000048718.1"/>
</dbReference>
<proteinExistence type="predicted"/>
<evidence type="ECO:0000313" key="1">
    <source>
        <dbReference type="Ensembl" id="ENSECAP00000080909.1"/>
    </source>
</evidence>
<reference evidence="1" key="3">
    <citation type="submission" date="2025-09" db="UniProtKB">
        <authorList>
            <consortium name="Ensembl"/>
        </authorList>
    </citation>
    <scope>IDENTIFICATION</scope>
    <source>
        <strain evidence="1">Thoroughbred</strain>
    </source>
</reference>
<name>A0A9L0T142_HORSE</name>
<evidence type="ECO:0000313" key="2">
    <source>
        <dbReference type="Proteomes" id="UP000002281"/>
    </source>
</evidence>
<sequence length="158" mass="18647">MKVDHYLTPYTKINAKWIKDLNVRPETIKPPEEKIGSTLFDFGLSNLFLNTMSPQAKETKEKINKWDCIKLKSFCTAKETMSKMKRQTADWEKIFANYISDKGLISKIYKEFIQLNNKKMDNSIKKWAEHMIRHFSKDLQMANKHMKRCSPSLIIRAL</sequence>
<dbReference type="AlphaFoldDB" id="A0A9L0T142"/>
<protein>
    <submittedName>
        <fullName evidence="1">Uncharacterized protein</fullName>
    </submittedName>
</protein>
<dbReference type="Proteomes" id="UP000002281">
    <property type="component" value="Chromosome 4"/>
</dbReference>
<keyword evidence="2" id="KW-1185">Reference proteome</keyword>
<dbReference type="PANTHER" id="PTHR19446">
    <property type="entry name" value="REVERSE TRANSCRIPTASES"/>
    <property type="match status" value="1"/>
</dbReference>
<organism evidence="1 2">
    <name type="scientific">Equus caballus</name>
    <name type="common">Horse</name>
    <dbReference type="NCBI Taxonomy" id="9796"/>
    <lineage>
        <taxon>Eukaryota</taxon>
        <taxon>Metazoa</taxon>
        <taxon>Chordata</taxon>
        <taxon>Craniata</taxon>
        <taxon>Vertebrata</taxon>
        <taxon>Euteleostomi</taxon>
        <taxon>Mammalia</taxon>
        <taxon>Eutheria</taxon>
        <taxon>Laurasiatheria</taxon>
        <taxon>Perissodactyla</taxon>
        <taxon>Equidae</taxon>
        <taxon>Equus</taxon>
    </lineage>
</organism>
<reference evidence="1" key="2">
    <citation type="submission" date="2025-08" db="UniProtKB">
        <authorList>
            <consortium name="Ensembl"/>
        </authorList>
    </citation>
    <scope>IDENTIFICATION</scope>
    <source>
        <strain evidence="1">Thoroughbred</strain>
    </source>
</reference>